<evidence type="ECO:0000313" key="3">
    <source>
        <dbReference type="Proteomes" id="UP000644588"/>
    </source>
</evidence>
<reference evidence="2 3" key="2">
    <citation type="submission" date="2020-11" db="EMBL/GenBank/DDBJ databases">
        <title>Description of novel Gluconobacter species.</title>
        <authorList>
            <person name="Cleenwerck I."/>
            <person name="Cnockaert M."/>
            <person name="Borremans W."/>
            <person name="Wieme A.D."/>
            <person name="De Vuyst L."/>
            <person name="Vandamme P."/>
        </authorList>
    </citation>
    <scope>NUCLEOTIDE SEQUENCE [LARGE SCALE GENOMIC DNA]</scope>
    <source>
        <strain evidence="2 3">R-71646</strain>
    </source>
</reference>
<feature type="region of interest" description="Disordered" evidence="1">
    <location>
        <begin position="1"/>
        <end position="28"/>
    </location>
</feature>
<reference evidence="3" key="1">
    <citation type="submission" date="2020-04" db="EMBL/GenBank/DDBJ databases">
        <title>Description of novel Gluconacetobacter.</title>
        <authorList>
            <person name="Sombolestani A."/>
        </authorList>
    </citation>
    <scope>NUCLEOTIDE SEQUENCE [LARGE SCALE GENOMIC DNA]</scope>
    <source>
        <strain evidence="3">R-71646</strain>
    </source>
</reference>
<evidence type="ECO:0000256" key="1">
    <source>
        <dbReference type="SAM" id="MobiDB-lite"/>
    </source>
</evidence>
<keyword evidence="3" id="KW-1185">Reference proteome</keyword>
<protein>
    <recommendedName>
        <fullName evidence="4">Transposase</fullName>
    </recommendedName>
</protein>
<accession>A0ABR9YPG2</accession>
<dbReference type="RefSeq" id="WP_194265486.1">
    <property type="nucleotide sequence ID" value="NZ_JABCQF010000012.1"/>
</dbReference>
<evidence type="ECO:0008006" key="4">
    <source>
        <dbReference type="Google" id="ProtNLM"/>
    </source>
</evidence>
<evidence type="ECO:0000313" key="2">
    <source>
        <dbReference type="EMBL" id="MBF0883694.1"/>
    </source>
</evidence>
<name>A0ABR9YPG2_9PROT</name>
<organism evidence="2 3">
    <name type="scientific">Gluconobacter potus</name>
    <dbReference type="NCBI Taxonomy" id="2724927"/>
    <lineage>
        <taxon>Bacteria</taxon>
        <taxon>Pseudomonadati</taxon>
        <taxon>Pseudomonadota</taxon>
        <taxon>Alphaproteobacteria</taxon>
        <taxon>Acetobacterales</taxon>
        <taxon>Acetobacteraceae</taxon>
        <taxon>Gluconobacter</taxon>
    </lineage>
</organism>
<gene>
    <name evidence="2" type="ORF">HKD31_13220</name>
</gene>
<sequence>MSLLSDNHFRSRNHGKRNAKKTPGQQGAKGYLAISCNEKNEKFSDFYATGLPCFGKSSFEPGRSNIFRTDAFITLEPRQRLLFDAFLPILAPRVPFCP</sequence>
<dbReference type="Proteomes" id="UP000644588">
    <property type="component" value="Unassembled WGS sequence"/>
</dbReference>
<feature type="compositionally biased region" description="Basic residues" evidence="1">
    <location>
        <begin position="10"/>
        <end position="20"/>
    </location>
</feature>
<comment type="caution">
    <text evidence="2">The sequence shown here is derived from an EMBL/GenBank/DDBJ whole genome shotgun (WGS) entry which is preliminary data.</text>
</comment>
<proteinExistence type="predicted"/>
<dbReference type="EMBL" id="JABCQF010000012">
    <property type="protein sequence ID" value="MBF0883694.1"/>
    <property type="molecule type" value="Genomic_DNA"/>
</dbReference>